<gene>
    <name evidence="3" type="primary">IST1</name>
    <name evidence="3" type="ORF">MYAM1_003331</name>
</gene>
<dbReference type="Gene3D" id="1.20.1260.60">
    <property type="entry name" value="Vacuolar protein sorting-associated protein Ist1"/>
    <property type="match status" value="1"/>
</dbReference>
<feature type="compositionally biased region" description="Polar residues" evidence="2">
    <location>
        <begin position="222"/>
        <end position="239"/>
    </location>
</feature>
<feature type="region of interest" description="Disordered" evidence="2">
    <location>
        <begin position="178"/>
        <end position="243"/>
    </location>
</feature>
<protein>
    <submittedName>
        <fullName evidence="3">Vacuolar protein sorting-associated protein ist1</fullName>
    </submittedName>
</protein>
<evidence type="ECO:0000313" key="3">
    <source>
        <dbReference type="EMBL" id="WFD00580.1"/>
    </source>
</evidence>
<proteinExistence type="inferred from homology"/>
<dbReference type="InterPro" id="IPR005061">
    <property type="entry name" value="Ist1"/>
</dbReference>
<dbReference type="EMBL" id="CP119947">
    <property type="protein sequence ID" value="WFD00580.1"/>
    <property type="molecule type" value="Genomic_DNA"/>
</dbReference>
<evidence type="ECO:0000256" key="2">
    <source>
        <dbReference type="SAM" id="MobiDB-lite"/>
    </source>
</evidence>
<feature type="compositionally biased region" description="Polar residues" evidence="2">
    <location>
        <begin position="190"/>
        <end position="204"/>
    </location>
</feature>
<reference evidence="3 4" key="1">
    <citation type="submission" date="2023-03" db="EMBL/GenBank/DDBJ databases">
        <title>Mating type loci evolution in Malassezia.</title>
        <authorList>
            <person name="Coelho M.A."/>
        </authorList>
    </citation>
    <scope>NUCLEOTIDE SEQUENCE [LARGE SCALE GENOMIC DNA]</scope>
    <source>
        <strain evidence="3 4">CBS 9725</strain>
    </source>
</reference>
<dbReference type="PANTHER" id="PTHR12161:SF5">
    <property type="entry name" value="IST1 HOMOLOG"/>
    <property type="match status" value="1"/>
</dbReference>
<dbReference type="InterPro" id="IPR042277">
    <property type="entry name" value="IST1-like"/>
</dbReference>
<feature type="compositionally biased region" description="Basic and acidic residues" evidence="2">
    <location>
        <begin position="207"/>
        <end position="220"/>
    </location>
</feature>
<dbReference type="PANTHER" id="PTHR12161">
    <property type="entry name" value="IST1 FAMILY MEMBER"/>
    <property type="match status" value="1"/>
</dbReference>
<dbReference type="Proteomes" id="UP001219567">
    <property type="component" value="Chromosome 5"/>
</dbReference>
<sequence>MARWASGRMKIQLKLAIQRAHMLQDKQESLAKKARREIADLVAIGKIETARVKTESLIMQDVHIELLELLELYCETLYARFALLEVPGMEPENAIQAPVMALLHAAHRTELQELCVVQDLLVARYGPEVAQNAQDNLEDCVPSRVTNKLAFHMPPDDLVHAYLGEICRAYNVTLPEGVKKASPESDNASKHSTPSQPSSETFSEPSLPEKRAMDKGEKAPNHASSHTNPELTRASSAVPATSEWDTLMTRFAQLKKPT</sequence>
<dbReference type="Pfam" id="PF03398">
    <property type="entry name" value="Ist1"/>
    <property type="match status" value="1"/>
</dbReference>
<name>A0AAJ5YUD5_9BASI</name>
<keyword evidence="4" id="KW-1185">Reference proteome</keyword>
<accession>A0AAJ5YUD5</accession>
<organism evidence="3 4">
    <name type="scientific">Malassezia yamatoensis</name>
    <dbReference type="NCBI Taxonomy" id="253288"/>
    <lineage>
        <taxon>Eukaryota</taxon>
        <taxon>Fungi</taxon>
        <taxon>Dikarya</taxon>
        <taxon>Basidiomycota</taxon>
        <taxon>Ustilaginomycotina</taxon>
        <taxon>Malasseziomycetes</taxon>
        <taxon>Malasseziales</taxon>
        <taxon>Malasseziaceae</taxon>
        <taxon>Malassezia</taxon>
    </lineage>
</organism>
<dbReference type="AlphaFoldDB" id="A0AAJ5YUD5"/>
<evidence type="ECO:0000313" key="4">
    <source>
        <dbReference type="Proteomes" id="UP001219567"/>
    </source>
</evidence>
<dbReference type="FunFam" id="1.20.1260.60:FF:000002">
    <property type="entry name" value="Vacuolar protein sorting-associated protein IST1"/>
    <property type="match status" value="1"/>
</dbReference>
<dbReference type="GO" id="GO:0015031">
    <property type="term" value="P:protein transport"/>
    <property type="evidence" value="ECO:0007669"/>
    <property type="project" value="InterPro"/>
</dbReference>
<feature type="compositionally biased region" description="Basic and acidic residues" evidence="2">
    <location>
        <begin position="178"/>
        <end position="189"/>
    </location>
</feature>
<comment type="similarity">
    <text evidence="1">Belongs to the IST1 family.</text>
</comment>
<evidence type="ECO:0000256" key="1">
    <source>
        <dbReference type="ARBA" id="ARBA00005536"/>
    </source>
</evidence>